<evidence type="ECO:0000313" key="2">
    <source>
        <dbReference type="Proteomes" id="UP001382904"/>
    </source>
</evidence>
<gene>
    <name evidence="1" type="ORF">WKI68_03765</name>
</gene>
<comment type="caution">
    <text evidence="1">The sequence shown here is derived from an EMBL/GenBank/DDBJ whole genome shotgun (WGS) entry which is preliminary data.</text>
</comment>
<keyword evidence="2" id="KW-1185">Reference proteome</keyword>
<reference evidence="1 2" key="1">
    <citation type="submission" date="2024-03" db="EMBL/GenBank/DDBJ databases">
        <title>Novel Streptomyces species of biotechnological and ecological value are a feature of Machair soil.</title>
        <authorList>
            <person name="Prole J.R."/>
            <person name="Goodfellow M."/>
            <person name="Allenby N."/>
            <person name="Ward A.C."/>
        </authorList>
    </citation>
    <scope>NUCLEOTIDE SEQUENCE [LARGE SCALE GENOMIC DNA]</scope>
    <source>
        <strain evidence="1 2">MS1.HAVA.3</strain>
    </source>
</reference>
<organism evidence="1 2">
    <name type="scientific">Streptomyces caledonius</name>
    <dbReference type="NCBI Taxonomy" id="3134107"/>
    <lineage>
        <taxon>Bacteria</taxon>
        <taxon>Bacillati</taxon>
        <taxon>Actinomycetota</taxon>
        <taxon>Actinomycetes</taxon>
        <taxon>Kitasatosporales</taxon>
        <taxon>Streptomycetaceae</taxon>
        <taxon>Streptomyces</taxon>
    </lineage>
</organism>
<accession>A0ABU8U0F8</accession>
<sequence length="42" mass="4411">MPTIQMRLRVRFCASVRSASACQSGCGDEAKAGGWEALGCCC</sequence>
<evidence type="ECO:0000313" key="1">
    <source>
        <dbReference type="EMBL" id="MEJ8640809.1"/>
    </source>
</evidence>
<protein>
    <submittedName>
        <fullName evidence="1">Uncharacterized protein</fullName>
    </submittedName>
</protein>
<dbReference type="EMBL" id="JBBKAM010000002">
    <property type="protein sequence ID" value="MEJ8640809.1"/>
    <property type="molecule type" value="Genomic_DNA"/>
</dbReference>
<name>A0ABU8U0F8_9ACTN</name>
<proteinExistence type="predicted"/>
<dbReference type="Proteomes" id="UP001382904">
    <property type="component" value="Unassembled WGS sequence"/>
</dbReference>